<dbReference type="PANTHER" id="PTHR45830">
    <property type="entry name" value="SERPENTINE RECEPTOR, CLASS I"/>
    <property type="match status" value="1"/>
</dbReference>
<evidence type="ECO:0000256" key="1">
    <source>
        <dbReference type="SAM" id="Phobius"/>
    </source>
</evidence>
<organism evidence="2 3">
    <name type="scientific">Caenorhabditis angaria</name>
    <dbReference type="NCBI Taxonomy" id="860376"/>
    <lineage>
        <taxon>Eukaryota</taxon>
        <taxon>Metazoa</taxon>
        <taxon>Ecdysozoa</taxon>
        <taxon>Nematoda</taxon>
        <taxon>Chromadorea</taxon>
        <taxon>Rhabditida</taxon>
        <taxon>Rhabditina</taxon>
        <taxon>Rhabditomorpha</taxon>
        <taxon>Rhabditoidea</taxon>
        <taxon>Rhabditidae</taxon>
        <taxon>Peloderinae</taxon>
        <taxon>Caenorhabditis</taxon>
    </lineage>
</organism>
<proteinExistence type="predicted"/>
<dbReference type="InterPro" id="IPR019429">
    <property type="entry name" value="7TM_GPCR_serpentine_rcpt_Sri"/>
</dbReference>
<keyword evidence="3" id="KW-1185">Reference proteome</keyword>
<reference evidence="2" key="1">
    <citation type="submission" date="2022-11" db="EMBL/GenBank/DDBJ databases">
        <authorList>
            <person name="Kikuchi T."/>
        </authorList>
    </citation>
    <scope>NUCLEOTIDE SEQUENCE</scope>
    <source>
        <strain evidence="2">PS1010</strain>
    </source>
</reference>
<feature type="transmembrane region" description="Helical" evidence="1">
    <location>
        <begin position="6"/>
        <end position="24"/>
    </location>
</feature>
<dbReference type="Pfam" id="PF10327">
    <property type="entry name" value="7TM_GPCR_Sri"/>
    <property type="match status" value="1"/>
</dbReference>
<evidence type="ECO:0000313" key="3">
    <source>
        <dbReference type="Proteomes" id="UP001152747"/>
    </source>
</evidence>
<evidence type="ECO:0008006" key="4">
    <source>
        <dbReference type="Google" id="ProtNLM"/>
    </source>
</evidence>
<evidence type="ECO:0000313" key="2">
    <source>
        <dbReference type="EMBL" id="CAI5442148.1"/>
    </source>
</evidence>
<dbReference type="SUPFAM" id="SSF81321">
    <property type="entry name" value="Family A G protein-coupled receptor-like"/>
    <property type="match status" value="1"/>
</dbReference>
<dbReference type="Proteomes" id="UP001152747">
    <property type="component" value="Unassembled WGS sequence"/>
</dbReference>
<feature type="transmembrane region" description="Helical" evidence="1">
    <location>
        <begin position="45"/>
        <end position="70"/>
    </location>
</feature>
<dbReference type="EMBL" id="CANHGI010000002">
    <property type="protein sequence ID" value="CAI5442148.1"/>
    <property type="molecule type" value="Genomic_DNA"/>
</dbReference>
<feature type="transmembrane region" description="Helical" evidence="1">
    <location>
        <begin position="76"/>
        <end position="98"/>
    </location>
</feature>
<gene>
    <name evidence="2" type="ORF">CAMP_LOCUS4785</name>
</gene>
<keyword evidence="1" id="KW-0812">Transmembrane</keyword>
<sequence length="127" mass="14611">MSFAIPAGVSLVSALSYHMFRTFWRIMETLSDSNKQAHKNALLSLLAQALTCSVMLLPIFGFFIDVYFGYHNQKLLFYHELVFSCHSSTNCIVMIITVKEYRNFVKSLIYSNVVKTEAAKNSYRHQI</sequence>
<keyword evidence="1" id="KW-0472">Membrane</keyword>
<name>A0A9P1MX53_9PELO</name>
<comment type="caution">
    <text evidence="2">The sequence shown here is derived from an EMBL/GenBank/DDBJ whole genome shotgun (WGS) entry which is preliminary data.</text>
</comment>
<accession>A0A9P1MX53</accession>
<protein>
    <recommendedName>
        <fullName evidence="4">G-protein coupled receptors family 1 profile domain-containing protein</fullName>
    </recommendedName>
</protein>
<keyword evidence="1" id="KW-1133">Transmembrane helix</keyword>
<dbReference type="Gene3D" id="1.20.1070.10">
    <property type="entry name" value="Rhodopsin 7-helix transmembrane proteins"/>
    <property type="match status" value="1"/>
</dbReference>
<dbReference type="PANTHER" id="PTHR45830:SF15">
    <property type="entry name" value="SERPENTINE RECEPTOR, CLASS I"/>
    <property type="match status" value="1"/>
</dbReference>
<dbReference type="AlphaFoldDB" id="A0A9P1MX53"/>